<evidence type="ECO:0000313" key="2">
    <source>
        <dbReference type="EMBL" id="QNP75172.1"/>
    </source>
</evidence>
<sequence>MWRIRRTGCDQPSDSYTGTDNSVQGRVTSTTGTYVVIMKPAGGTHWITEDPERTEEGNGYVRHWHHEYTADWKVFEGEPYPS</sequence>
<feature type="compositionally biased region" description="Polar residues" evidence="1">
    <location>
        <begin position="10"/>
        <end position="24"/>
    </location>
</feature>
<organism evidence="2 3">
    <name type="scientific">Streptomyces roseirectus</name>
    <dbReference type="NCBI Taxonomy" id="2768066"/>
    <lineage>
        <taxon>Bacteria</taxon>
        <taxon>Bacillati</taxon>
        <taxon>Actinomycetota</taxon>
        <taxon>Actinomycetes</taxon>
        <taxon>Kitasatosporales</taxon>
        <taxon>Streptomycetaceae</taxon>
        <taxon>Streptomyces</taxon>
    </lineage>
</organism>
<keyword evidence="3" id="KW-1185">Reference proteome</keyword>
<evidence type="ECO:0000256" key="1">
    <source>
        <dbReference type="SAM" id="MobiDB-lite"/>
    </source>
</evidence>
<evidence type="ECO:0000313" key="3">
    <source>
        <dbReference type="Proteomes" id="UP000516052"/>
    </source>
</evidence>
<dbReference type="EMBL" id="CP060828">
    <property type="protein sequence ID" value="QNP75172.1"/>
    <property type="molecule type" value="Genomic_DNA"/>
</dbReference>
<proteinExistence type="predicted"/>
<dbReference type="Proteomes" id="UP000516052">
    <property type="component" value="Chromosome"/>
</dbReference>
<gene>
    <name evidence="2" type="ORF">IAG44_41060</name>
</gene>
<dbReference type="RefSeq" id="WP_187752093.1">
    <property type="nucleotide sequence ID" value="NZ_CP060828.1"/>
</dbReference>
<dbReference type="AlphaFoldDB" id="A0A7H0IQV6"/>
<name>A0A7H0IQV6_9ACTN</name>
<feature type="region of interest" description="Disordered" evidence="1">
    <location>
        <begin position="1"/>
        <end position="24"/>
    </location>
</feature>
<reference evidence="2 3" key="1">
    <citation type="submission" date="2020-08" db="EMBL/GenBank/DDBJ databases">
        <title>A novel species.</title>
        <authorList>
            <person name="Gao J."/>
        </authorList>
    </citation>
    <scope>NUCLEOTIDE SEQUENCE [LARGE SCALE GENOMIC DNA]</scope>
    <source>
        <strain evidence="2 3">CRXT-G-22</strain>
    </source>
</reference>
<accession>A0A7H0IQV6</accession>
<protein>
    <submittedName>
        <fullName evidence="2">Uncharacterized protein</fullName>
    </submittedName>
</protein>
<dbReference type="KEGG" id="sroi:IAG44_41060"/>